<accession>A0A0H3G0N6</accession>
<sequence length="456" mass="51846">MNAYGEFCGNKKISIKNFRGIQNADFDFCNKVNLIVGINGAGKTSVLDSIALLLSWLINRTLNKNSSGQPINDLSIRNGCREAALSITVNYDNQDFNWMLVKTGRGLNARSQKSELSLLAALSKRFQIELDNKNDEASLPLFVYYPVDRAIVKVPIRRRRRQAFSQLSAYDEALNPNVNFKSFFEWFRFEQEKHNSSLANLLHSMDLSDTDSLLFKATKYRKTIKEILKELYNPLSSKGLKAVCQAIYEFMPGFSDLRVLYEPLRMVIEKEGVHLNLLQLSGGEKCMLALIGDIARRLVLANPSMDNPLKGKAIILIDEIDLHLHPRWQKNIIERLNSTFPNCQFIITTHSPHIITHVHSNCISIISTNENGAFNVSKARNSYGFSSEVLLSEIMGLDTTRPQKIQDKLDKIFQNISDNELDEAETKLQCLKTIMRDDPDVVKAEALIFRKKIINK</sequence>
<dbReference type="CDD" id="cd00267">
    <property type="entry name" value="ABC_ATPase"/>
    <property type="match status" value="1"/>
</dbReference>
<dbReference type="OrthoDB" id="9789856at2"/>
<dbReference type="GO" id="GO:0016887">
    <property type="term" value="F:ATP hydrolysis activity"/>
    <property type="evidence" value="ECO:0007669"/>
    <property type="project" value="InterPro"/>
</dbReference>
<reference evidence="2 3" key="1">
    <citation type="journal article" date="2011" name="J. Bacteriol.">
        <title>Genome sequence of the ethanol-producing Zymomonas mobilis subsp. mobilis lectotype strain ATCC 10988.</title>
        <authorList>
            <person name="Pappas K.M."/>
            <person name="Kouvelis V.N."/>
            <person name="Saunders E."/>
            <person name="Brettin T.S."/>
            <person name="Bruce D."/>
            <person name="Detter C."/>
            <person name="Balakireva M."/>
            <person name="Han C.S."/>
            <person name="Savvakis G."/>
            <person name="Kyrpides N.C."/>
            <person name="Typas M.A."/>
        </authorList>
    </citation>
    <scope>NUCLEOTIDE SEQUENCE [LARGE SCALE GENOMIC DNA]</scope>
    <source>
        <strain evidence="3">ATCC 10988 / DSM 424 / CCUG 17860 / LMG 404 / NCIMB 8938 / NRRL B-806 / ZM1</strain>
        <plasmid evidence="2">pZMOB02</plasmid>
    </source>
</reference>
<dbReference type="KEGG" id="zmm:Zmob_1794"/>
<dbReference type="InterPro" id="IPR003593">
    <property type="entry name" value="AAA+_ATPase"/>
</dbReference>
<dbReference type="PANTHER" id="PTHR43581">
    <property type="entry name" value="ATP/GTP PHOSPHATASE"/>
    <property type="match status" value="1"/>
</dbReference>
<dbReference type="Proteomes" id="UP000001494">
    <property type="component" value="Plasmid pZMOB02"/>
</dbReference>
<dbReference type="Pfam" id="PF13476">
    <property type="entry name" value="AAA_23"/>
    <property type="match status" value="1"/>
</dbReference>
<dbReference type="SUPFAM" id="SSF52540">
    <property type="entry name" value="P-loop containing nucleoside triphosphate hydrolases"/>
    <property type="match status" value="1"/>
</dbReference>
<evidence type="ECO:0000313" key="2">
    <source>
        <dbReference type="EMBL" id="AEH63591.1"/>
    </source>
</evidence>
<dbReference type="InterPro" id="IPR027417">
    <property type="entry name" value="P-loop_NTPase"/>
</dbReference>
<dbReference type="Gene3D" id="3.40.50.300">
    <property type="entry name" value="P-loop containing nucleotide triphosphate hydrolases"/>
    <property type="match status" value="1"/>
</dbReference>
<dbReference type="GO" id="GO:0006302">
    <property type="term" value="P:double-strand break repair"/>
    <property type="evidence" value="ECO:0007669"/>
    <property type="project" value="InterPro"/>
</dbReference>
<geneLocation type="plasmid" evidence="2 3">
    <name>pZMOB02</name>
</geneLocation>
<dbReference type="PANTHER" id="PTHR43581:SF2">
    <property type="entry name" value="EXCINUCLEASE ATPASE SUBUNIT"/>
    <property type="match status" value="1"/>
</dbReference>
<dbReference type="InterPro" id="IPR051396">
    <property type="entry name" value="Bact_Antivir_Def_Nuclease"/>
</dbReference>
<dbReference type="AlphaFoldDB" id="A0A0H3G0N6"/>
<gene>
    <name evidence="2" type="ordered locus">Zmob_1794</name>
</gene>
<keyword evidence="2" id="KW-0614">Plasmid</keyword>
<evidence type="ECO:0000259" key="1">
    <source>
        <dbReference type="SMART" id="SM00382"/>
    </source>
</evidence>
<dbReference type="EMBL" id="CP002852">
    <property type="protein sequence ID" value="AEH63591.1"/>
    <property type="molecule type" value="Genomic_DNA"/>
</dbReference>
<organism evidence="2 3">
    <name type="scientific">Zymomonas mobilis subsp. mobilis (strain ATCC 10988 / DSM 424 / LMG 404 / NCIMB 8938 / NRRL B-806 / ZM1)</name>
    <dbReference type="NCBI Taxonomy" id="555217"/>
    <lineage>
        <taxon>Bacteria</taxon>
        <taxon>Pseudomonadati</taxon>
        <taxon>Pseudomonadota</taxon>
        <taxon>Alphaproteobacteria</taxon>
        <taxon>Sphingomonadales</taxon>
        <taxon>Zymomonadaceae</taxon>
        <taxon>Zymomonas</taxon>
    </lineage>
</organism>
<feature type="domain" description="AAA+ ATPase" evidence="1">
    <location>
        <begin position="29"/>
        <end position="370"/>
    </location>
</feature>
<dbReference type="SMART" id="SM00382">
    <property type="entry name" value="AAA"/>
    <property type="match status" value="1"/>
</dbReference>
<proteinExistence type="predicted"/>
<name>A0A0H3G0N6_ZYMMA</name>
<evidence type="ECO:0000313" key="3">
    <source>
        <dbReference type="Proteomes" id="UP000001494"/>
    </source>
</evidence>
<dbReference type="HOGENOM" id="CLU_033429_1_1_5"/>
<protein>
    <submittedName>
        <fullName evidence="2">SMC domain protein</fullName>
    </submittedName>
</protein>
<dbReference type="RefSeq" id="WP_014466450.1">
    <property type="nucleotide sequence ID" value="NC_017183.1"/>
</dbReference>
<dbReference type="InterPro" id="IPR038729">
    <property type="entry name" value="Rad50/SbcC_AAA"/>
</dbReference>